<accession>A0A494VPT7</accession>
<gene>
    <name evidence="2" type="ORF">HYN43_007620</name>
</gene>
<dbReference type="InterPro" id="IPR026816">
    <property type="entry name" value="Flavodoxin_dom"/>
</dbReference>
<feature type="domain" description="Flavodoxin" evidence="1">
    <location>
        <begin position="4"/>
        <end position="140"/>
    </location>
</feature>
<dbReference type="InterPro" id="IPR052200">
    <property type="entry name" value="Protoporphyrinogen_IX_DH"/>
</dbReference>
<keyword evidence="3" id="KW-1185">Reference proteome</keyword>
<protein>
    <recommendedName>
        <fullName evidence="1">Flavodoxin domain-containing protein</fullName>
    </recommendedName>
</protein>
<dbReference type="OrthoDB" id="597684at2"/>
<dbReference type="GO" id="GO:0010181">
    <property type="term" value="F:FMN binding"/>
    <property type="evidence" value="ECO:0007669"/>
    <property type="project" value="TreeGrafter"/>
</dbReference>
<dbReference type="Pfam" id="PF12724">
    <property type="entry name" value="Flavodoxin_5"/>
    <property type="match status" value="1"/>
</dbReference>
<dbReference type="PANTHER" id="PTHR38030:SF2">
    <property type="entry name" value="PROTOPORPHYRINOGEN IX DEHYDROGENASE [QUINONE]"/>
    <property type="match status" value="1"/>
</dbReference>
<dbReference type="EMBL" id="CP032869">
    <property type="protein sequence ID" value="AYL95170.1"/>
    <property type="molecule type" value="Genomic_DNA"/>
</dbReference>
<evidence type="ECO:0000259" key="1">
    <source>
        <dbReference type="Pfam" id="PF12724"/>
    </source>
</evidence>
<dbReference type="Proteomes" id="UP000270046">
    <property type="component" value="Chromosome"/>
</dbReference>
<dbReference type="PANTHER" id="PTHR38030">
    <property type="entry name" value="PROTOPORPHYRINOGEN IX DEHYDROGENASE [MENAQUINONE]"/>
    <property type="match status" value="1"/>
</dbReference>
<dbReference type="KEGG" id="muh:HYN43_007620"/>
<reference evidence="2 3" key="1">
    <citation type="submission" date="2018-10" db="EMBL/GenBank/DDBJ databases">
        <title>Genome sequencing of Mucilaginibacter sp. HYN0043.</title>
        <authorList>
            <person name="Kim M."/>
            <person name="Yi H."/>
        </authorList>
    </citation>
    <scope>NUCLEOTIDE SEQUENCE [LARGE SCALE GENOMIC DNA]</scope>
    <source>
        <strain evidence="2 3">HYN0043</strain>
    </source>
</reference>
<dbReference type="AlphaFoldDB" id="A0A494VPT7"/>
<dbReference type="Gene3D" id="3.40.50.360">
    <property type="match status" value="1"/>
</dbReference>
<dbReference type="SUPFAM" id="SSF52218">
    <property type="entry name" value="Flavoproteins"/>
    <property type="match status" value="1"/>
</dbReference>
<dbReference type="GO" id="GO:0070819">
    <property type="term" value="F:menaquinone-dependent protoporphyrinogen oxidase activity"/>
    <property type="evidence" value="ECO:0007669"/>
    <property type="project" value="TreeGrafter"/>
</dbReference>
<evidence type="ECO:0000313" key="2">
    <source>
        <dbReference type="EMBL" id="AYL95170.1"/>
    </source>
</evidence>
<dbReference type="GO" id="GO:0006783">
    <property type="term" value="P:heme biosynthetic process"/>
    <property type="evidence" value="ECO:0007669"/>
    <property type="project" value="TreeGrafter"/>
</dbReference>
<proteinExistence type="predicted"/>
<organism evidence="2 3">
    <name type="scientific">Mucilaginibacter celer</name>
    <dbReference type="NCBI Taxonomy" id="2305508"/>
    <lineage>
        <taxon>Bacteria</taxon>
        <taxon>Pseudomonadati</taxon>
        <taxon>Bacteroidota</taxon>
        <taxon>Sphingobacteriia</taxon>
        <taxon>Sphingobacteriales</taxon>
        <taxon>Sphingobacteriaceae</taxon>
        <taxon>Mucilaginibacter</taxon>
    </lineage>
</organism>
<sequence length="170" mass="19400">MKGIIIYGGKYGATEQYAHWLADALEMPVSKAEDVTANALKLYEVVVIGSSVYVGSLVLRDWLARNNSSLKQKKLFIFIVSSANGQDLHQQQMLINNNFKRNIIDTAKMFFLPGRCEVAKLSWKDKLLLKMGAWLEKNPQKKWIMKKGFDYMDRRRLDDIVGQIEGLGDV</sequence>
<name>A0A494VPT7_9SPHI</name>
<dbReference type="InterPro" id="IPR029039">
    <property type="entry name" value="Flavoprotein-like_sf"/>
</dbReference>
<evidence type="ECO:0000313" key="3">
    <source>
        <dbReference type="Proteomes" id="UP000270046"/>
    </source>
</evidence>
<dbReference type="RefSeq" id="WP_119408874.1">
    <property type="nucleotide sequence ID" value="NZ_CP032869.1"/>
</dbReference>